<proteinExistence type="predicted"/>
<reference evidence="3" key="2">
    <citation type="submission" date="2021-02" db="EMBL/GenBank/DDBJ databases">
        <authorList>
            <person name="Kimball J.A."/>
            <person name="Haas M.W."/>
            <person name="Macchietto M."/>
            <person name="Kono T."/>
            <person name="Duquette J."/>
            <person name="Shao M."/>
        </authorList>
    </citation>
    <scope>NUCLEOTIDE SEQUENCE</scope>
    <source>
        <tissue evidence="3">Fresh leaf tissue</tissue>
    </source>
</reference>
<feature type="compositionally biased region" description="Pro residues" evidence="1">
    <location>
        <begin position="226"/>
        <end position="240"/>
    </location>
</feature>
<accession>A0A8J5VDZ0</accession>
<name>A0A8J5VDZ0_ZIZPA</name>
<keyword evidence="4" id="KW-1185">Reference proteome</keyword>
<dbReference type="InterPro" id="IPR001623">
    <property type="entry name" value="DnaJ_domain"/>
</dbReference>
<dbReference type="EMBL" id="JAAALK010000286">
    <property type="protein sequence ID" value="KAG8062640.1"/>
    <property type="molecule type" value="Genomic_DNA"/>
</dbReference>
<organism evidence="3 4">
    <name type="scientific">Zizania palustris</name>
    <name type="common">Northern wild rice</name>
    <dbReference type="NCBI Taxonomy" id="103762"/>
    <lineage>
        <taxon>Eukaryota</taxon>
        <taxon>Viridiplantae</taxon>
        <taxon>Streptophyta</taxon>
        <taxon>Embryophyta</taxon>
        <taxon>Tracheophyta</taxon>
        <taxon>Spermatophyta</taxon>
        <taxon>Magnoliopsida</taxon>
        <taxon>Liliopsida</taxon>
        <taxon>Poales</taxon>
        <taxon>Poaceae</taxon>
        <taxon>BOP clade</taxon>
        <taxon>Oryzoideae</taxon>
        <taxon>Oryzeae</taxon>
        <taxon>Zizaniinae</taxon>
        <taxon>Zizania</taxon>
    </lineage>
</organism>
<evidence type="ECO:0000313" key="4">
    <source>
        <dbReference type="Proteomes" id="UP000729402"/>
    </source>
</evidence>
<dbReference type="CDD" id="cd06257">
    <property type="entry name" value="DnaJ"/>
    <property type="match status" value="1"/>
</dbReference>
<dbReference type="SMART" id="SM00271">
    <property type="entry name" value="DnaJ"/>
    <property type="match status" value="1"/>
</dbReference>
<sequence length="330" mass="36787">MAAEEGKHERAREAQDFAERCFVRGDIAGAIRWCQTARTLAPDLPGVAQAAEAYNVHSVAARKPVGAGREAVWYAVLDLAPPRSGVVTTHDAIKKQYRKMCMLVHPDKNNSAAADGAFKLIQAAWTALSARHPPSGSTASPACPPRAEELHRHRPSPANKPRPDPPQTTPKQHPPPPRRTTPEPPSPPQTTPERPSPQKTPEQPSSSQTKYKRSSPQTKYKRWSPKPKPQPPAQPQPTVPKKPQVVQMRRTANPKQPQPDLGRMPPPPPMASCPSTARGQCPYCGAQYIGTQIINKAFRCMSCRRSPMDNKQWNYSDYDYDYYDDYQYDY</sequence>
<feature type="domain" description="J" evidence="2">
    <location>
        <begin position="72"/>
        <end position="133"/>
    </location>
</feature>
<dbReference type="AlphaFoldDB" id="A0A8J5VDZ0"/>
<dbReference type="Pfam" id="PF00226">
    <property type="entry name" value="DnaJ"/>
    <property type="match status" value="1"/>
</dbReference>
<evidence type="ECO:0000313" key="3">
    <source>
        <dbReference type="EMBL" id="KAG8062640.1"/>
    </source>
</evidence>
<dbReference type="PANTHER" id="PTHR44137:SF53">
    <property type="entry name" value="DNAJ DOMAIN CONTAINING PROTEIN, EXPRESSED"/>
    <property type="match status" value="1"/>
</dbReference>
<evidence type="ECO:0000259" key="2">
    <source>
        <dbReference type="PROSITE" id="PS50076"/>
    </source>
</evidence>
<protein>
    <recommendedName>
        <fullName evidence="2">J domain-containing protein</fullName>
    </recommendedName>
</protein>
<dbReference type="Proteomes" id="UP000729402">
    <property type="component" value="Unassembled WGS sequence"/>
</dbReference>
<evidence type="ECO:0000256" key="1">
    <source>
        <dbReference type="SAM" id="MobiDB-lite"/>
    </source>
</evidence>
<feature type="compositionally biased region" description="Polar residues" evidence="1">
    <location>
        <begin position="199"/>
        <end position="218"/>
    </location>
</feature>
<dbReference type="PANTHER" id="PTHR44137">
    <property type="entry name" value="BNAC03G44070D PROTEIN"/>
    <property type="match status" value="1"/>
</dbReference>
<dbReference type="OrthoDB" id="10250354at2759"/>
<comment type="caution">
    <text evidence="3">The sequence shown here is derived from an EMBL/GenBank/DDBJ whole genome shotgun (WGS) entry which is preliminary data.</text>
</comment>
<feature type="region of interest" description="Disordered" evidence="1">
    <location>
        <begin position="130"/>
        <end position="273"/>
    </location>
</feature>
<reference evidence="3" key="1">
    <citation type="journal article" date="2021" name="bioRxiv">
        <title>Whole Genome Assembly and Annotation of Northern Wild Rice, Zizania palustris L., Supports a Whole Genome Duplication in the Zizania Genus.</title>
        <authorList>
            <person name="Haas M."/>
            <person name="Kono T."/>
            <person name="Macchietto M."/>
            <person name="Millas R."/>
            <person name="McGilp L."/>
            <person name="Shao M."/>
            <person name="Duquette J."/>
            <person name="Hirsch C.N."/>
            <person name="Kimball J."/>
        </authorList>
    </citation>
    <scope>NUCLEOTIDE SEQUENCE</scope>
    <source>
        <tissue evidence="3">Fresh leaf tissue</tissue>
    </source>
</reference>
<gene>
    <name evidence="3" type="ORF">GUJ93_ZPchr0003g18351</name>
</gene>
<dbReference type="PROSITE" id="PS50076">
    <property type="entry name" value="DNAJ_2"/>
    <property type="match status" value="1"/>
</dbReference>
<feature type="compositionally biased region" description="Pro residues" evidence="1">
    <location>
        <begin position="158"/>
        <end position="190"/>
    </location>
</feature>